<organism evidence="1">
    <name type="scientific">marine sediment metagenome</name>
    <dbReference type="NCBI Taxonomy" id="412755"/>
    <lineage>
        <taxon>unclassified sequences</taxon>
        <taxon>metagenomes</taxon>
        <taxon>ecological metagenomes</taxon>
    </lineage>
</organism>
<accession>X1F9J5</accession>
<sequence length="205" mass="22269">MSVIDQDVLRVTMNFELGDGTQYQNIFHYIRDGDDPVSDAVHVTTIEIHQEAIYATIVAQVDDNTTVQLCSVDRVAFNEITDQWEVVENIGTFTPAFTPTGDGESIPYMSAPYVIFKTQRPRSVGKKFLFPFIESQQADTVLEAAAVTAMAAYGTACLAAPSLGGDATLTLGITRTGINTFLNFLVAVVNDIIGSQKRRRPGVGA</sequence>
<protein>
    <submittedName>
        <fullName evidence="1">Uncharacterized protein</fullName>
    </submittedName>
</protein>
<proteinExistence type="predicted"/>
<comment type="caution">
    <text evidence="1">The sequence shown here is derived from an EMBL/GenBank/DDBJ whole genome shotgun (WGS) entry which is preliminary data.</text>
</comment>
<gene>
    <name evidence="1" type="ORF">S03H2_05916</name>
</gene>
<reference evidence="1" key="1">
    <citation type="journal article" date="2014" name="Front. Microbiol.">
        <title>High frequency of phylogenetically diverse reductive dehalogenase-homologous genes in deep subseafloor sedimentary metagenomes.</title>
        <authorList>
            <person name="Kawai M."/>
            <person name="Futagami T."/>
            <person name="Toyoda A."/>
            <person name="Takaki Y."/>
            <person name="Nishi S."/>
            <person name="Hori S."/>
            <person name="Arai W."/>
            <person name="Tsubouchi T."/>
            <person name="Morono Y."/>
            <person name="Uchiyama I."/>
            <person name="Ito T."/>
            <person name="Fujiyama A."/>
            <person name="Inagaki F."/>
            <person name="Takami H."/>
        </authorList>
    </citation>
    <scope>NUCLEOTIDE SEQUENCE</scope>
    <source>
        <strain evidence="1">Expedition CK06-06</strain>
    </source>
</reference>
<evidence type="ECO:0000313" key="1">
    <source>
        <dbReference type="EMBL" id="GAH29230.1"/>
    </source>
</evidence>
<dbReference type="AlphaFoldDB" id="X1F9J5"/>
<name>X1F9J5_9ZZZZ</name>
<dbReference type="EMBL" id="BARU01002523">
    <property type="protein sequence ID" value="GAH29230.1"/>
    <property type="molecule type" value="Genomic_DNA"/>
</dbReference>